<dbReference type="GO" id="GO:0098609">
    <property type="term" value="P:cell-cell adhesion"/>
    <property type="evidence" value="ECO:0007669"/>
    <property type="project" value="TreeGrafter"/>
</dbReference>
<dbReference type="Ensembl" id="ENSGWIT00000025752.1">
    <property type="protein sequence ID" value="ENSGWIP00000023509.1"/>
    <property type="gene ID" value="ENSGWIG00000009501.1"/>
</dbReference>
<evidence type="ECO:0000256" key="2">
    <source>
        <dbReference type="ARBA" id="ARBA00004435"/>
    </source>
</evidence>
<feature type="domain" description="PDZ" evidence="16">
    <location>
        <begin position="281"/>
        <end position="359"/>
    </location>
</feature>
<dbReference type="InterPro" id="IPR001452">
    <property type="entry name" value="SH3_domain"/>
</dbReference>
<keyword evidence="8" id="KW-0677">Repeat</keyword>
<keyword evidence="4" id="KW-0796">Tight junction</keyword>
<dbReference type="FunFam" id="2.30.42.10:FF:000009">
    <property type="entry name" value="Putative tight junction protein ZO-1"/>
    <property type="match status" value="1"/>
</dbReference>
<dbReference type="GO" id="GO:0150105">
    <property type="term" value="P:protein localization to cell-cell junction"/>
    <property type="evidence" value="ECO:0007669"/>
    <property type="project" value="TreeGrafter"/>
</dbReference>
<dbReference type="Gene3D" id="2.30.30.40">
    <property type="entry name" value="SH3 Domains"/>
    <property type="match status" value="1"/>
</dbReference>
<dbReference type="SMART" id="SM00072">
    <property type="entry name" value="GuKc"/>
    <property type="match status" value="1"/>
</dbReference>
<evidence type="ECO:0000256" key="6">
    <source>
        <dbReference type="ARBA" id="ARBA00022475"/>
    </source>
</evidence>
<dbReference type="GO" id="GO:0045216">
    <property type="term" value="P:cell-cell junction organization"/>
    <property type="evidence" value="ECO:0007669"/>
    <property type="project" value="TreeGrafter"/>
</dbReference>
<dbReference type="InterPro" id="IPR008144">
    <property type="entry name" value="Guanylate_kin-like_dom"/>
</dbReference>
<keyword evidence="18" id="KW-1185">Reference proteome</keyword>
<feature type="compositionally biased region" description="Basic and acidic residues" evidence="12">
    <location>
        <begin position="167"/>
        <end position="196"/>
    </location>
</feature>
<dbReference type="Pfam" id="PF07653">
    <property type="entry name" value="SH3_2"/>
    <property type="match status" value="1"/>
</dbReference>
<evidence type="ECO:0000313" key="17">
    <source>
        <dbReference type="Ensembl" id="ENSGWIP00000023509.1"/>
    </source>
</evidence>
<feature type="domain" description="PDZ" evidence="16">
    <location>
        <begin position="406"/>
        <end position="486"/>
    </location>
</feature>
<dbReference type="GO" id="GO:0005886">
    <property type="term" value="C:plasma membrane"/>
    <property type="evidence" value="ECO:0007669"/>
    <property type="project" value="UniProtKB-SubCell"/>
</dbReference>
<dbReference type="InterPro" id="IPR036028">
    <property type="entry name" value="SH3-like_dom_sf"/>
</dbReference>
<proteinExistence type="inferred from homology"/>
<evidence type="ECO:0000259" key="15">
    <source>
        <dbReference type="PROSITE" id="PS50052"/>
    </source>
</evidence>
<evidence type="ECO:0008006" key="19">
    <source>
        <dbReference type="Google" id="ProtNLM"/>
    </source>
</evidence>
<feature type="region of interest" description="Disordered" evidence="12">
    <location>
        <begin position="899"/>
        <end position="941"/>
    </location>
</feature>
<dbReference type="GO" id="GO:0090557">
    <property type="term" value="P:establishment of endothelial intestinal barrier"/>
    <property type="evidence" value="ECO:0007669"/>
    <property type="project" value="TreeGrafter"/>
</dbReference>
<evidence type="ECO:0000256" key="10">
    <source>
        <dbReference type="ARBA" id="ARBA00023136"/>
    </source>
</evidence>
<keyword evidence="13" id="KW-1133">Transmembrane helix</keyword>
<dbReference type="GO" id="GO:0050839">
    <property type="term" value="F:cell adhesion molecule binding"/>
    <property type="evidence" value="ECO:0007669"/>
    <property type="project" value="TreeGrafter"/>
</dbReference>
<accession>A0A8C5ELA1</accession>
<dbReference type="InterPro" id="IPR001478">
    <property type="entry name" value="PDZ"/>
</dbReference>
<feature type="compositionally biased region" description="Polar residues" evidence="12">
    <location>
        <begin position="138"/>
        <end position="158"/>
    </location>
</feature>
<feature type="region of interest" description="Disordered" evidence="12">
    <location>
        <begin position="136"/>
        <end position="275"/>
    </location>
</feature>
<dbReference type="InterPro" id="IPR008145">
    <property type="entry name" value="GK/Ca_channel_bsu"/>
</dbReference>
<dbReference type="Proteomes" id="UP000694680">
    <property type="component" value="Chromosome 9"/>
</dbReference>
<feature type="domain" description="Guanylate kinase-like" evidence="15">
    <location>
        <begin position="672"/>
        <end position="774"/>
    </location>
</feature>
<gene>
    <name evidence="17" type="primary">tjp2</name>
</gene>
<dbReference type="FunFam" id="3.40.50.300:FF:000110">
    <property type="entry name" value="tight junction protein ZO-1 isoform X1"/>
    <property type="match status" value="1"/>
</dbReference>
<evidence type="ECO:0000259" key="16">
    <source>
        <dbReference type="PROSITE" id="PS50106"/>
    </source>
</evidence>
<reference evidence="17" key="1">
    <citation type="submission" date="2020-06" db="EMBL/GenBank/DDBJ databases">
        <authorList>
            <consortium name="Wellcome Sanger Institute Data Sharing"/>
        </authorList>
    </citation>
    <scope>NUCLEOTIDE SEQUENCE [LARGE SCALE GENOMIC DNA]</scope>
</reference>
<dbReference type="PROSITE" id="PS50052">
    <property type="entry name" value="GUANYLATE_KINASE_2"/>
    <property type="match status" value="1"/>
</dbReference>
<keyword evidence="6" id="KW-1003">Cell membrane</keyword>
<dbReference type="CDD" id="cd06728">
    <property type="entry name" value="PDZ2_ZO1-like_ds"/>
    <property type="match status" value="1"/>
</dbReference>
<dbReference type="SUPFAM" id="SSF50156">
    <property type="entry name" value="PDZ domain-like"/>
    <property type="match status" value="3"/>
</dbReference>
<comment type="similarity">
    <text evidence="3">Belongs to the MAGUK family.</text>
</comment>
<dbReference type="FunFam" id="2.30.42.10:FF:000013">
    <property type="entry name" value="Putative tight junction protein ZO-1"/>
    <property type="match status" value="1"/>
</dbReference>
<evidence type="ECO:0000256" key="7">
    <source>
        <dbReference type="ARBA" id="ARBA00022553"/>
    </source>
</evidence>
<keyword evidence="7" id="KW-0597">Phosphoprotein</keyword>
<dbReference type="PANTHER" id="PTHR13865">
    <property type="entry name" value="TIGHT JUNCTION PROTEIN"/>
    <property type="match status" value="1"/>
</dbReference>
<dbReference type="AlphaFoldDB" id="A0A8C5ELA1"/>
<name>A0A8C5ELA1_GOUWI</name>
<reference evidence="17" key="3">
    <citation type="submission" date="2025-09" db="UniProtKB">
        <authorList>
            <consortium name="Ensembl"/>
        </authorList>
    </citation>
    <scope>IDENTIFICATION</scope>
</reference>
<evidence type="ECO:0000313" key="18">
    <source>
        <dbReference type="Proteomes" id="UP000694680"/>
    </source>
</evidence>
<keyword evidence="9" id="KW-0965">Cell junction</keyword>
<keyword evidence="5 11" id="KW-0728">SH3 domain</keyword>
<evidence type="ECO:0000256" key="11">
    <source>
        <dbReference type="PROSITE-ProRule" id="PRU00192"/>
    </source>
</evidence>
<dbReference type="SUPFAM" id="SSF52540">
    <property type="entry name" value="P-loop containing nucleoside triphosphate hydrolases"/>
    <property type="match status" value="1"/>
</dbReference>
<keyword evidence="10 13" id="KW-0472">Membrane</keyword>
<evidence type="ECO:0000256" key="3">
    <source>
        <dbReference type="ARBA" id="ARBA00007014"/>
    </source>
</evidence>
<dbReference type="PANTHER" id="PTHR13865:SF26">
    <property type="entry name" value="TIGHT JUNCTION PROTEIN ZO-2"/>
    <property type="match status" value="1"/>
</dbReference>
<dbReference type="SMART" id="SM00228">
    <property type="entry name" value="PDZ"/>
    <property type="match status" value="3"/>
</dbReference>
<sequence length="1031" mass="114870">MLCYVKPNTLLCFKSSHECFLSAPQPTKTLELKPRRLFSDQCLLNITCVSLQDSKMGFGIAVSGGRDNPNVESGETSIIVSDVLQGGPADGLLFENDRVIQVNSVAMDNVPHSFAVQSLRKCGKVAKITVKRPRKVSVLTQNQPPSPSRTSLDCSPSTHYFDADENDWYHDGSRERNTDNKDYLDPEYRGGRDHNQRGRSRGRSADRTSPSPERVRRDGRGGYHSRGRSPGDNYHSSENKYERGDGGGGKVTRSRSHGQLNDNTPSPEPGRPLEPLEKPVNVLLVKNRPSEEYGLRLGSQIFIKQMTSTGLAAKDGNLQEGDIILKINGTVTENLSLHDAGKLIEKSRGKLQLVVQRDRRQILVRIPPLADSDSDNDVMCLYCPLVAVIMSSTVNAVRSSHHRPNTVMVNFQKGDSVGLRLAGGNDVGIFIAGVQEGSPAEEEGLRIGDQILKVNNVDFQGVVREEAVLFLLEIPKGDVITILAQSRPEVYDDVLSSGRGDSFFIRTHFEYERETAQSLAFSRGDIFKVVDTLYDGKLGNWLAIRVGKGKQLLEKGIIPNKSRAEQMASVQNSHRLAAGDRADFWRLRGKRSVKRKDLRKSKENLSSQTLITRFPAYERVVLREAGFRRPLVLFGPIADAAAERLATEMPDLFVVAKTEPKDAGSEKSSGVVRLNTIRQIIEQDKHALLDVTPKAVDTLNYNQWYPIVIFFNPDSKHGIKAMRQRIIPTSNRSARKLYEQAVKLRKTCSHLFTATIDLNSSNDAWYGSVKDSIGEQQMQAVWVSDGKLEGVESDLDCQDVERLSYLSSMSTDYLSMDSRLTSDLDDTADEGGAYTDNEPDAEMMHISAISRSSEPVRAEEVRVTHTHTHTHTMVRINYNYNHVIDNSIQLLRNTLLKGGGSVTPSPDIRSRSVKISSHDPLKRSSPSPVYSADSKVSHTCRGARPRPPLLGGHIFHRRQRLCLKSHNNVLLTTHSMSILLRLVPPGLSAVISIAISGNLYIYCIYYLFLQMQYCLCNVEQSECTTPLFRFI</sequence>
<reference evidence="17" key="2">
    <citation type="submission" date="2025-08" db="UniProtKB">
        <authorList>
            <consortium name="Ensembl"/>
        </authorList>
    </citation>
    <scope>IDENTIFICATION</scope>
</reference>
<evidence type="ECO:0000256" key="1">
    <source>
        <dbReference type="ARBA" id="ARBA00004413"/>
    </source>
</evidence>
<dbReference type="Pfam" id="PF00625">
    <property type="entry name" value="Guanylate_kin"/>
    <property type="match status" value="1"/>
</dbReference>
<evidence type="ECO:0000256" key="13">
    <source>
        <dbReference type="SAM" id="Phobius"/>
    </source>
</evidence>
<feature type="domain" description="PDZ" evidence="16">
    <location>
        <begin position="48"/>
        <end position="134"/>
    </location>
</feature>
<dbReference type="GO" id="GO:0005923">
    <property type="term" value="C:bicellular tight junction"/>
    <property type="evidence" value="ECO:0007669"/>
    <property type="project" value="UniProtKB-SubCell"/>
</dbReference>
<keyword evidence="13" id="KW-0812">Transmembrane</keyword>
<dbReference type="PROSITE" id="PS50002">
    <property type="entry name" value="SH3"/>
    <property type="match status" value="1"/>
</dbReference>
<feature type="compositionally biased region" description="Basic and acidic residues" evidence="12">
    <location>
        <begin position="235"/>
        <end position="245"/>
    </location>
</feature>
<protein>
    <recommendedName>
        <fullName evidence="19">Tight junction protein ZO-2</fullName>
    </recommendedName>
</protein>
<evidence type="ECO:0000259" key="14">
    <source>
        <dbReference type="PROSITE" id="PS50002"/>
    </source>
</evidence>
<dbReference type="Pfam" id="PF00595">
    <property type="entry name" value="PDZ"/>
    <property type="match status" value="3"/>
</dbReference>
<organism evidence="17 18">
    <name type="scientific">Gouania willdenowi</name>
    <name type="common">Blunt-snouted clingfish</name>
    <name type="synonym">Lepadogaster willdenowi</name>
    <dbReference type="NCBI Taxonomy" id="441366"/>
    <lineage>
        <taxon>Eukaryota</taxon>
        <taxon>Metazoa</taxon>
        <taxon>Chordata</taxon>
        <taxon>Craniata</taxon>
        <taxon>Vertebrata</taxon>
        <taxon>Euteleostomi</taxon>
        <taxon>Actinopterygii</taxon>
        <taxon>Neopterygii</taxon>
        <taxon>Teleostei</taxon>
        <taxon>Neoteleostei</taxon>
        <taxon>Acanthomorphata</taxon>
        <taxon>Ovalentaria</taxon>
        <taxon>Blenniimorphae</taxon>
        <taxon>Blenniiformes</taxon>
        <taxon>Gobiesocoidei</taxon>
        <taxon>Gobiesocidae</taxon>
        <taxon>Gobiesocinae</taxon>
        <taxon>Gouania</taxon>
    </lineage>
</organism>
<dbReference type="PROSITE" id="PS50106">
    <property type="entry name" value="PDZ"/>
    <property type="match status" value="3"/>
</dbReference>
<feature type="domain" description="SH3" evidence="14">
    <location>
        <begin position="500"/>
        <end position="568"/>
    </location>
</feature>
<evidence type="ECO:0000256" key="9">
    <source>
        <dbReference type="ARBA" id="ARBA00022949"/>
    </source>
</evidence>
<dbReference type="CDD" id="cd06727">
    <property type="entry name" value="PDZ1_ZO1-like"/>
    <property type="match status" value="1"/>
</dbReference>
<evidence type="ECO:0000256" key="4">
    <source>
        <dbReference type="ARBA" id="ARBA00022427"/>
    </source>
</evidence>
<evidence type="ECO:0000256" key="12">
    <source>
        <dbReference type="SAM" id="MobiDB-lite"/>
    </source>
</evidence>
<comment type="subcellular location">
    <subcellularLocation>
        <location evidence="2">Cell junction</location>
        <location evidence="2">Tight junction</location>
    </subcellularLocation>
    <subcellularLocation>
        <location evidence="1">Cell membrane</location>
        <topology evidence="1">Peripheral membrane protein</topology>
        <orientation evidence="1">Cytoplasmic side</orientation>
    </subcellularLocation>
</comment>
<dbReference type="InterPro" id="IPR027417">
    <property type="entry name" value="P-loop_NTPase"/>
</dbReference>
<dbReference type="Gene3D" id="2.30.42.10">
    <property type="match status" value="3"/>
</dbReference>
<dbReference type="CDD" id="cd06729">
    <property type="entry name" value="PDZ3_ZO1-like_domain"/>
    <property type="match status" value="1"/>
</dbReference>
<dbReference type="Gene3D" id="3.40.50.300">
    <property type="entry name" value="P-loop containing nucleotide triphosphate hydrolases"/>
    <property type="match status" value="1"/>
</dbReference>
<dbReference type="SUPFAM" id="SSF50044">
    <property type="entry name" value="SH3-domain"/>
    <property type="match status" value="1"/>
</dbReference>
<evidence type="ECO:0000256" key="5">
    <source>
        <dbReference type="ARBA" id="ARBA00022443"/>
    </source>
</evidence>
<evidence type="ECO:0000256" key="8">
    <source>
        <dbReference type="ARBA" id="ARBA00022737"/>
    </source>
</evidence>
<dbReference type="GO" id="GO:1905605">
    <property type="term" value="P:positive regulation of blood-brain barrier permeability"/>
    <property type="evidence" value="ECO:0007669"/>
    <property type="project" value="TreeGrafter"/>
</dbReference>
<dbReference type="InterPro" id="IPR036034">
    <property type="entry name" value="PDZ_sf"/>
</dbReference>
<feature type="transmembrane region" description="Helical" evidence="13">
    <location>
        <begin position="986"/>
        <end position="1008"/>
    </location>
</feature>